<dbReference type="Pfam" id="PF07499">
    <property type="entry name" value="RuvA_C"/>
    <property type="match status" value="1"/>
</dbReference>
<evidence type="ECO:0000313" key="9">
    <source>
        <dbReference type="EMBL" id="PIP86503.1"/>
    </source>
</evidence>
<proteinExistence type="inferred from homology"/>
<feature type="transmembrane region" description="Helical" evidence="7">
    <location>
        <begin position="12"/>
        <end position="38"/>
    </location>
</feature>
<dbReference type="Pfam" id="PF14520">
    <property type="entry name" value="HHH_5"/>
    <property type="match status" value="1"/>
</dbReference>
<dbReference type="InterPro" id="IPR036267">
    <property type="entry name" value="RuvA_C_sf"/>
</dbReference>
<dbReference type="SMART" id="SM00278">
    <property type="entry name" value="HhH1"/>
    <property type="match status" value="2"/>
</dbReference>
<keyword evidence="1 6" id="KW-0963">Cytoplasm</keyword>
<comment type="function">
    <text evidence="6">The RuvA-RuvB-RuvC complex processes Holliday junction (HJ) DNA during genetic recombination and DNA repair, while the RuvA-RuvB complex plays an important role in the rescue of blocked DNA replication forks via replication fork reversal (RFR). RuvA specifically binds to HJ cruciform DNA, conferring on it an open structure. The RuvB hexamer acts as an ATP-dependent pump, pulling dsDNA into and through the RuvAB complex. HJ branch migration allows RuvC to scan DNA until it finds its consensus sequence, where it cleaves and resolves the cruciform DNA.</text>
</comment>
<dbReference type="InterPro" id="IPR012340">
    <property type="entry name" value="NA-bd_OB-fold"/>
</dbReference>
<gene>
    <name evidence="6" type="primary">ruvA</name>
    <name evidence="9" type="ORF">COW82_01740</name>
</gene>
<dbReference type="InterPro" id="IPR011114">
    <property type="entry name" value="RuvA_C"/>
</dbReference>
<evidence type="ECO:0000256" key="4">
    <source>
        <dbReference type="ARBA" id="ARBA00023172"/>
    </source>
</evidence>
<dbReference type="Proteomes" id="UP000231276">
    <property type="component" value="Unassembled WGS sequence"/>
</dbReference>
<keyword evidence="4 6" id="KW-0233">DNA recombination</keyword>
<evidence type="ECO:0000256" key="3">
    <source>
        <dbReference type="ARBA" id="ARBA00023125"/>
    </source>
</evidence>
<comment type="subcellular location">
    <subcellularLocation>
        <location evidence="6">Cytoplasm</location>
    </subcellularLocation>
</comment>
<dbReference type="Gene3D" id="1.10.8.10">
    <property type="entry name" value="DNA helicase RuvA subunit, C-terminal domain"/>
    <property type="match status" value="1"/>
</dbReference>
<keyword evidence="7" id="KW-0812">Transmembrane</keyword>
<sequence length="316" mass="35636">MPINRPDWGCLLFYIFFIARTNLDFFLEAVFFLMTPLFRALSMARYKLGRTFSASGLFFLRIRSLISFSADFKALFFLRLKTAFLASLLKDFFAAFINGIRGNTIKSFFKKQILSRREILGYYKRVIAKLTGKIEEIKGNALLLGVENVGYKIFVSTNSLAKLRQGEELSIWTHLIVRENVLDLYGFTDKEEREFFELLITVSGIGPKSALAILSLAPAETLRKAIVSEDAVYLTKVSGIGKKSAQKIVLELKDKLSGTESDDAFNLREESDTIEALKALGYTLKEAREALKNVPPEAKNPNERIRLALKNLGSNA</sequence>
<keyword evidence="7" id="KW-1133">Transmembrane helix</keyword>
<dbReference type="EMBL" id="PCTS01000023">
    <property type="protein sequence ID" value="PIP86503.1"/>
    <property type="molecule type" value="Genomic_DNA"/>
</dbReference>
<dbReference type="Pfam" id="PF01330">
    <property type="entry name" value="RuvA_N"/>
    <property type="match status" value="1"/>
</dbReference>
<protein>
    <recommendedName>
        <fullName evidence="6">Holliday junction branch migration complex subunit RuvA</fullName>
    </recommendedName>
</protein>
<dbReference type="Gene3D" id="2.40.50.140">
    <property type="entry name" value="Nucleic acid-binding proteins"/>
    <property type="match status" value="1"/>
</dbReference>
<dbReference type="GO" id="GO:0006310">
    <property type="term" value="P:DNA recombination"/>
    <property type="evidence" value="ECO:0007669"/>
    <property type="project" value="UniProtKB-UniRule"/>
</dbReference>
<evidence type="ECO:0000256" key="1">
    <source>
        <dbReference type="ARBA" id="ARBA00022490"/>
    </source>
</evidence>
<feature type="region of interest" description="Domain III" evidence="6">
    <location>
        <begin position="271"/>
        <end position="316"/>
    </location>
</feature>
<comment type="caution">
    <text evidence="6">Lacks conserved residue(s) required for the propagation of feature annotation.</text>
</comment>
<dbReference type="Gene3D" id="1.10.150.20">
    <property type="entry name" value="5' to 3' exonuclease, C-terminal subdomain"/>
    <property type="match status" value="1"/>
</dbReference>
<evidence type="ECO:0000259" key="8">
    <source>
        <dbReference type="SMART" id="SM00278"/>
    </source>
</evidence>
<dbReference type="HAMAP" id="MF_00031">
    <property type="entry name" value="DNA_HJ_migration_RuvA"/>
    <property type="match status" value="1"/>
</dbReference>
<dbReference type="AlphaFoldDB" id="A0A2H0DWE7"/>
<comment type="subunit">
    <text evidence="6">Homotetramer. Forms an RuvA(8)-RuvB(12)-Holliday junction (HJ) complex. HJ DNA is sandwiched between 2 RuvA tetramers; dsDNA enters through RuvA and exits via RuvB. An RuvB hexamer assembles on each DNA strand where it exits the tetramer. Each RuvB hexamer is contacted by two RuvA subunits (via domain III) on 2 adjacent RuvB subunits; this complex drives branch migration. In the full resolvosome a probable DNA-RuvA(4)-RuvB(12)-RuvC(2) complex forms which resolves the HJ.</text>
</comment>
<evidence type="ECO:0000256" key="2">
    <source>
        <dbReference type="ARBA" id="ARBA00022763"/>
    </source>
</evidence>
<evidence type="ECO:0000256" key="5">
    <source>
        <dbReference type="ARBA" id="ARBA00023204"/>
    </source>
</evidence>
<comment type="similarity">
    <text evidence="6">Belongs to the RuvA family.</text>
</comment>
<dbReference type="InterPro" id="IPR003583">
    <property type="entry name" value="Hlx-hairpin-Hlx_DNA-bd_motif"/>
</dbReference>
<dbReference type="GO" id="GO:0009378">
    <property type="term" value="F:four-way junction helicase activity"/>
    <property type="evidence" value="ECO:0007669"/>
    <property type="project" value="InterPro"/>
</dbReference>
<dbReference type="InterPro" id="IPR013849">
    <property type="entry name" value="DNA_helicase_Holl-junc_RuvA_I"/>
</dbReference>
<dbReference type="CDD" id="cd14332">
    <property type="entry name" value="UBA_RuvA_C"/>
    <property type="match status" value="1"/>
</dbReference>
<keyword evidence="3 6" id="KW-0238">DNA-binding</keyword>
<organism evidence="9 10">
    <name type="scientific">Candidatus Campbellbacteria bacterium CG22_combo_CG10-13_8_21_14_all_43_18</name>
    <dbReference type="NCBI Taxonomy" id="1974530"/>
    <lineage>
        <taxon>Bacteria</taxon>
        <taxon>Candidatus Campbelliibacteriota</taxon>
    </lineage>
</organism>
<dbReference type="SUPFAM" id="SSF47781">
    <property type="entry name" value="RuvA domain 2-like"/>
    <property type="match status" value="1"/>
</dbReference>
<name>A0A2H0DWE7_9BACT</name>
<keyword evidence="5 6" id="KW-0234">DNA repair</keyword>
<dbReference type="GO" id="GO:0005524">
    <property type="term" value="F:ATP binding"/>
    <property type="evidence" value="ECO:0007669"/>
    <property type="project" value="InterPro"/>
</dbReference>
<dbReference type="InterPro" id="IPR010994">
    <property type="entry name" value="RuvA_2-like"/>
</dbReference>
<dbReference type="GO" id="GO:0005737">
    <property type="term" value="C:cytoplasm"/>
    <property type="evidence" value="ECO:0007669"/>
    <property type="project" value="UniProtKB-SubCell"/>
</dbReference>
<reference evidence="9 10" key="1">
    <citation type="submission" date="2017-09" db="EMBL/GenBank/DDBJ databases">
        <title>Depth-based differentiation of microbial function through sediment-hosted aquifers and enrichment of novel symbionts in the deep terrestrial subsurface.</title>
        <authorList>
            <person name="Probst A.J."/>
            <person name="Ladd B."/>
            <person name="Jarett J.K."/>
            <person name="Geller-Mcgrath D.E."/>
            <person name="Sieber C.M."/>
            <person name="Emerson J.B."/>
            <person name="Anantharaman K."/>
            <person name="Thomas B.C."/>
            <person name="Malmstrom R."/>
            <person name="Stieglmeier M."/>
            <person name="Klingl A."/>
            <person name="Woyke T."/>
            <person name="Ryan C.M."/>
            <person name="Banfield J.F."/>
        </authorList>
    </citation>
    <scope>NUCLEOTIDE SEQUENCE [LARGE SCALE GENOMIC DNA]</scope>
    <source>
        <strain evidence="9">CG22_combo_CG10-13_8_21_14_all_43_18</strain>
    </source>
</reference>
<feature type="domain" description="Helix-hairpin-helix DNA-binding motif class 1" evidence="8">
    <location>
        <begin position="197"/>
        <end position="216"/>
    </location>
</feature>
<dbReference type="GO" id="GO:0009379">
    <property type="term" value="C:Holliday junction helicase complex"/>
    <property type="evidence" value="ECO:0007669"/>
    <property type="project" value="InterPro"/>
</dbReference>
<dbReference type="GO" id="GO:0048476">
    <property type="term" value="C:Holliday junction resolvase complex"/>
    <property type="evidence" value="ECO:0007669"/>
    <property type="project" value="UniProtKB-UniRule"/>
</dbReference>
<accession>A0A2H0DWE7</accession>
<evidence type="ECO:0000313" key="10">
    <source>
        <dbReference type="Proteomes" id="UP000231276"/>
    </source>
</evidence>
<dbReference type="InterPro" id="IPR000085">
    <property type="entry name" value="RuvA"/>
</dbReference>
<evidence type="ECO:0000256" key="7">
    <source>
        <dbReference type="SAM" id="Phobius"/>
    </source>
</evidence>
<dbReference type="NCBIfam" id="TIGR00084">
    <property type="entry name" value="ruvA"/>
    <property type="match status" value="1"/>
</dbReference>
<keyword evidence="2 6" id="KW-0227">DNA damage</keyword>
<dbReference type="SUPFAM" id="SSF46929">
    <property type="entry name" value="DNA helicase RuvA subunit, C-terminal domain"/>
    <property type="match status" value="1"/>
</dbReference>
<dbReference type="GO" id="GO:0006281">
    <property type="term" value="P:DNA repair"/>
    <property type="evidence" value="ECO:0007669"/>
    <property type="project" value="UniProtKB-UniRule"/>
</dbReference>
<feature type="domain" description="Helix-hairpin-helix DNA-binding motif class 1" evidence="8">
    <location>
        <begin position="232"/>
        <end position="251"/>
    </location>
</feature>
<evidence type="ECO:0000256" key="6">
    <source>
        <dbReference type="HAMAP-Rule" id="MF_00031"/>
    </source>
</evidence>
<dbReference type="GO" id="GO:0000400">
    <property type="term" value="F:four-way junction DNA binding"/>
    <property type="evidence" value="ECO:0007669"/>
    <property type="project" value="UniProtKB-UniRule"/>
</dbReference>
<comment type="domain">
    <text evidence="6">Has three domains with a flexible linker between the domains II and III and assumes an 'L' shape. Domain III is highly mobile and contacts RuvB.</text>
</comment>
<keyword evidence="7" id="KW-0472">Membrane</keyword>
<dbReference type="SUPFAM" id="SSF50249">
    <property type="entry name" value="Nucleic acid-binding proteins"/>
    <property type="match status" value="1"/>
</dbReference>
<comment type="caution">
    <text evidence="9">The sequence shown here is derived from an EMBL/GenBank/DDBJ whole genome shotgun (WGS) entry which is preliminary data.</text>
</comment>